<keyword evidence="4" id="KW-0804">Transcription</keyword>
<evidence type="ECO:0000313" key="6">
    <source>
        <dbReference type="EMBL" id="GHF30669.1"/>
    </source>
</evidence>
<organism evidence="7 8">
    <name type="scientific">Deinococcus metalli</name>
    <dbReference type="NCBI Taxonomy" id="1141878"/>
    <lineage>
        <taxon>Bacteria</taxon>
        <taxon>Thermotogati</taxon>
        <taxon>Deinococcota</taxon>
        <taxon>Deinococci</taxon>
        <taxon>Deinococcales</taxon>
        <taxon>Deinococcaceae</taxon>
        <taxon>Deinococcus</taxon>
    </lineage>
</organism>
<dbReference type="PANTHER" id="PTHR30126:SF91">
    <property type="entry name" value="LYSR FAMILY TRANSCRIPTIONAL REGULATOR"/>
    <property type="match status" value="1"/>
</dbReference>
<dbReference type="PROSITE" id="PS50931">
    <property type="entry name" value="HTH_LYSR"/>
    <property type="match status" value="1"/>
</dbReference>
<evidence type="ECO:0000256" key="3">
    <source>
        <dbReference type="ARBA" id="ARBA00023125"/>
    </source>
</evidence>
<keyword evidence="2" id="KW-0805">Transcription regulation</keyword>
<dbReference type="SUPFAM" id="SSF46785">
    <property type="entry name" value="Winged helix' DNA-binding domain"/>
    <property type="match status" value="1"/>
</dbReference>
<dbReference type="EMBL" id="BNAJ01000001">
    <property type="protein sequence ID" value="GHF30669.1"/>
    <property type="molecule type" value="Genomic_DNA"/>
</dbReference>
<evidence type="ECO:0000313" key="7">
    <source>
        <dbReference type="EMBL" id="MBB5375248.1"/>
    </source>
</evidence>
<comment type="similarity">
    <text evidence="1">Belongs to the LysR transcriptional regulatory family.</text>
</comment>
<evidence type="ECO:0000313" key="9">
    <source>
        <dbReference type="Proteomes" id="UP000619376"/>
    </source>
</evidence>
<dbReference type="RefSeq" id="WP_184109471.1">
    <property type="nucleotide sequence ID" value="NZ_BNAJ01000001.1"/>
</dbReference>
<name>A0A7W8KDV7_9DEIO</name>
<evidence type="ECO:0000256" key="2">
    <source>
        <dbReference type="ARBA" id="ARBA00023015"/>
    </source>
</evidence>
<dbReference type="InterPro" id="IPR000847">
    <property type="entry name" value="LysR_HTH_N"/>
</dbReference>
<dbReference type="PANTHER" id="PTHR30126">
    <property type="entry name" value="HTH-TYPE TRANSCRIPTIONAL REGULATOR"/>
    <property type="match status" value="1"/>
</dbReference>
<gene>
    <name evidence="6" type="ORF">GCM10017781_03490</name>
    <name evidence="7" type="ORF">HNQ07_000692</name>
</gene>
<keyword evidence="9" id="KW-1185">Reference proteome</keyword>
<proteinExistence type="inferred from homology"/>
<dbReference type="SUPFAM" id="SSF53850">
    <property type="entry name" value="Periplasmic binding protein-like II"/>
    <property type="match status" value="1"/>
</dbReference>
<dbReference type="InterPro" id="IPR036390">
    <property type="entry name" value="WH_DNA-bd_sf"/>
</dbReference>
<dbReference type="GO" id="GO:0000976">
    <property type="term" value="F:transcription cis-regulatory region binding"/>
    <property type="evidence" value="ECO:0007669"/>
    <property type="project" value="TreeGrafter"/>
</dbReference>
<reference evidence="9" key="2">
    <citation type="journal article" date="2019" name="Int. J. Syst. Evol. Microbiol.">
        <title>The Global Catalogue of Microorganisms (GCM) 10K type strain sequencing project: providing services to taxonomists for standard genome sequencing and annotation.</title>
        <authorList>
            <consortium name="The Broad Institute Genomics Platform"/>
            <consortium name="The Broad Institute Genome Sequencing Center for Infectious Disease"/>
            <person name="Wu L."/>
            <person name="Ma J."/>
        </authorList>
    </citation>
    <scope>NUCLEOTIDE SEQUENCE [LARGE SCALE GENOMIC DNA]</scope>
    <source>
        <strain evidence="9">CGMCC 1.18437</strain>
    </source>
</reference>
<dbReference type="Pfam" id="PF00126">
    <property type="entry name" value="HTH_1"/>
    <property type="match status" value="1"/>
</dbReference>
<reference evidence="6" key="4">
    <citation type="submission" date="2024-05" db="EMBL/GenBank/DDBJ databases">
        <authorList>
            <person name="Sun Q."/>
            <person name="Zhou Y."/>
        </authorList>
    </citation>
    <scope>NUCLEOTIDE SEQUENCE</scope>
    <source>
        <strain evidence="6">CGMCC 1.18437</strain>
    </source>
</reference>
<dbReference type="CDD" id="cd05466">
    <property type="entry name" value="PBP2_LTTR_substrate"/>
    <property type="match status" value="1"/>
</dbReference>
<dbReference type="EMBL" id="JACHFK010000001">
    <property type="protein sequence ID" value="MBB5375248.1"/>
    <property type="molecule type" value="Genomic_DNA"/>
</dbReference>
<reference evidence="7 8" key="3">
    <citation type="submission" date="2020-08" db="EMBL/GenBank/DDBJ databases">
        <title>Genomic Encyclopedia of Type Strains, Phase IV (KMG-IV): sequencing the most valuable type-strain genomes for metagenomic binning, comparative biology and taxonomic classification.</title>
        <authorList>
            <person name="Goeker M."/>
        </authorList>
    </citation>
    <scope>NUCLEOTIDE SEQUENCE [LARGE SCALE GENOMIC DNA]</scope>
    <source>
        <strain evidence="7 8">DSM 27521</strain>
    </source>
</reference>
<evidence type="ECO:0000313" key="8">
    <source>
        <dbReference type="Proteomes" id="UP000539473"/>
    </source>
</evidence>
<keyword evidence="3 7" id="KW-0238">DNA-binding</keyword>
<dbReference type="Gene3D" id="1.10.10.10">
    <property type="entry name" value="Winged helix-like DNA-binding domain superfamily/Winged helix DNA-binding domain"/>
    <property type="match status" value="1"/>
</dbReference>
<protein>
    <submittedName>
        <fullName evidence="7">DNA-binding transcriptional LysR family regulator</fullName>
    </submittedName>
</protein>
<dbReference type="Proteomes" id="UP000539473">
    <property type="component" value="Unassembled WGS sequence"/>
</dbReference>
<dbReference type="Proteomes" id="UP000619376">
    <property type="component" value="Unassembled WGS sequence"/>
</dbReference>
<dbReference type="GO" id="GO:0003700">
    <property type="term" value="F:DNA-binding transcription factor activity"/>
    <property type="evidence" value="ECO:0007669"/>
    <property type="project" value="InterPro"/>
</dbReference>
<accession>A0A7W8KDV7</accession>
<evidence type="ECO:0000256" key="1">
    <source>
        <dbReference type="ARBA" id="ARBA00009437"/>
    </source>
</evidence>
<feature type="domain" description="HTH lysR-type" evidence="5">
    <location>
        <begin position="1"/>
        <end position="57"/>
    </location>
</feature>
<dbReference type="AlphaFoldDB" id="A0A7W8KDV7"/>
<sequence length="303" mass="32751">MDLDDLRTFDHIVREGSFSRAAWVQGVAQATVSARIQGLEREVGGALFTRGRKVALTQRGVSFLPYVRRALGVLQDGLDAARLASTGERGRLAVGALRSLSGAFLAPAVAQAYRQHPGVEIVVREGRHAEIVDALADGVVELGVICWPPADGHHPDLTPVLHLVEEVRPTLHPQHPLAAGETITVPDLLTDAQPLLLLRWWQVTPPELLTLAAQARDVADVPTDTGRHLLLDGLGVGFYPALVIQPELDTGRLVQRALDGRPPLTRRTALVHLSRRTLSAPATRFVDVLTAQAGTLRLRADVV</sequence>
<dbReference type="InterPro" id="IPR036388">
    <property type="entry name" value="WH-like_DNA-bd_sf"/>
</dbReference>
<dbReference type="Gene3D" id="3.40.190.10">
    <property type="entry name" value="Periplasmic binding protein-like II"/>
    <property type="match status" value="2"/>
</dbReference>
<dbReference type="Pfam" id="PF03466">
    <property type="entry name" value="LysR_substrate"/>
    <property type="match status" value="1"/>
</dbReference>
<reference evidence="6" key="1">
    <citation type="journal article" date="2014" name="Int. J. Syst. Evol. Microbiol.">
        <title>Complete genome of a new Firmicutes species belonging to the dominant human colonic microbiota ('Ruminococcus bicirculans') reveals two chromosomes and a selective capacity to utilize plant glucans.</title>
        <authorList>
            <consortium name="NISC Comparative Sequencing Program"/>
            <person name="Wegmann U."/>
            <person name="Louis P."/>
            <person name="Goesmann A."/>
            <person name="Henrissat B."/>
            <person name="Duncan S.H."/>
            <person name="Flint H.J."/>
        </authorList>
    </citation>
    <scope>NUCLEOTIDE SEQUENCE</scope>
    <source>
        <strain evidence="6">CGMCC 1.18437</strain>
    </source>
</reference>
<dbReference type="InterPro" id="IPR005119">
    <property type="entry name" value="LysR_subst-bd"/>
</dbReference>
<comment type="caution">
    <text evidence="7">The sequence shown here is derived from an EMBL/GenBank/DDBJ whole genome shotgun (WGS) entry which is preliminary data.</text>
</comment>
<evidence type="ECO:0000259" key="5">
    <source>
        <dbReference type="PROSITE" id="PS50931"/>
    </source>
</evidence>
<evidence type="ECO:0000256" key="4">
    <source>
        <dbReference type="ARBA" id="ARBA00023163"/>
    </source>
</evidence>